<dbReference type="Pfam" id="PF00692">
    <property type="entry name" value="dUTPase"/>
    <property type="match status" value="1"/>
</dbReference>
<keyword evidence="3 5" id="KW-0378">Hydrolase</keyword>
<comment type="function">
    <text evidence="5">Involved in nucleotide metabolism via production of dUMP, the immediate precursor of thymidine nucleotides, and decreases the intracellular concentration of dUTP so that uracil cannot be incorporated into DNA.</text>
</comment>
<dbReference type="VEuPathDB" id="VectorBase:BGLAX_038168"/>
<evidence type="ECO:0000256" key="5">
    <source>
        <dbReference type="RuleBase" id="RU367024"/>
    </source>
</evidence>
<dbReference type="EC" id="3.6.1.23" evidence="5"/>
<dbReference type="PANTHER" id="PTHR11241:SF0">
    <property type="entry name" value="DEOXYURIDINE 5'-TRIPHOSPHATE NUCLEOTIDOHYDROLASE"/>
    <property type="match status" value="1"/>
</dbReference>
<comment type="catalytic activity">
    <reaction evidence="5">
        <text>dUTP + H2O = dUMP + diphosphate + H(+)</text>
        <dbReference type="Rhea" id="RHEA:10248"/>
        <dbReference type="ChEBI" id="CHEBI:15377"/>
        <dbReference type="ChEBI" id="CHEBI:15378"/>
        <dbReference type="ChEBI" id="CHEBI:33019"/>
        <dbReference type="ChEBI" id="CHEBI:61555"/>
        <dbReference type="ChEBI" id="CHEBI:246422"/>
        <dbReference type="EC" id="3.6.1.23"/>
    </reaction>
</comment>
<feature type="domain" description="dUTPase-like" evidence="6">
    <location>
        <begin position="64"/>
        <end position="172"/>
    </location>
</feature>
<organism evidence="7 8">
    <name type="scientific">Biomphalaria glabrata</name>
    <name type="common">Bloodfluke planorb</name>
    <name type="synonym">Freshwater snail</name>
    <dbReference type="NCBI Taxonomy" id="6526"/>
    <lineage>
        <taxon>Eukaryota</taxon>
        <taxon>Metazoa</taxon>
        <taxon>Spiralia</taxon>
        <taxon>Lophotrochozoa</taxon>
        <taxon>Mollusca</taxon>
        <taxon>Gastropoda</taxon>
        <taxon>Heterobranchia</taxon>
        <taxon>Euthyneura</taxon>
        <taxon>Panpulmonata</taxon>
        <taxon>Hygrophila</taxon>
        <taxon>Lymnaeoidea</taxon>
        <taxon>Planorbidae</taxon>
        <taxon>Biomphalaria</taxon>
    </lineage>
</organism>
<sequence>MKILCTFDKDSFRTQEGHRTHLRPNRKALGMQLSDLLTQPPLLVIELPNQWPTVSFFCLKILEQRDLEISAGKEIVKTDIQISVPDGCYGRVAPRSGLAAKSFIDVGAGVIDQDYRGNVGVVLFNFSETDFKVNKGDRIAQLICERIYIPQLCEKPSLDNTERGTGGFGSTGTN</sequence>
<keyword evidence="4 5" id="KW-0546">Nucleotide metabolism</keyword>
<dbReference type="Gene3D" id="2.70.40.10">
    <property type="match status" value="1"/>
</dbReference>
<dbReference type="GO" id="GO:0000287">
    <property type="term" value="F:magnesium ion binding"/>
    <property type="evidence" value="ECO:0007669"/>
    <property type="project" value="UniProtKB-UniRule"/>
</dbReference>
<dbReference type="GO" id="GO:0004170">
    <property type="term" value="F:dUTP diphosphatase activity"/>
    <property type="evidence" value="ECO:0007669"/>
    <property type="project" value="UniProtKB-UniRule"/>
</dbReference>
<dbReference type="EnsemblMetazoa" id="BGLB020194-RA">
    <property type="protein sequence ID" value="BGLB020194-PA"/>
    <property type="gene ID" value="BGLB020194"/>
</dbReference>
<dbReference type="SUPFAM" id="SSF51283">
    <property type="entry name" value="dUTPase-like"/>
    <property type="match status" value="1"/>
</dbReference>
<proteinExistence type="inferred from homology"/>
<gene>
    <name evidence="7" type="primary">106066705</name>
</gene>
<evidence type="ECO:0000256" key="4">
    <source>
        <dbReference type="ARBA" id="ARBA00023080"/>
    </source>
</evidence>
<accession>A0A2C9KJ08</accession>
<dbReference type="AlphaFoldDB" id="A0A2C9KJ08"/>
<keyword evidence="5" id="KW-0479">Metal-binding</keyword>
<reference evidence="7" key="1">
    <citation type="submission" date="2020-05" db="UniProtKB">
        <authorList>
            <consortium name="EnsemblMetazoa"/>
        </authorList>
    </citation>
    <scope>IDENTIFICATION</scope>
    <source>
        <strain evidence="7">BB02</strain>
    </source>
</reference>
<dbReference type="InterPro" id="IPR008181">
    <property type="entry name" value="dUTPase"/>
</dbReference>
<dbReference type="InterPro" id="IPR033704">
    <property type="entry name" value="dUTPase_trimeric"/>
</dbReference>
<keyword evidence="5" id="KW-0460">Magnesium</keyword>
<dbReference type="PANTHER" id="PTHR11241">
    <property type="entry name" value="DEOXYURIDINE 5'-TRIPHOSPHATE NUCLEOTIDOHYDROLASE"/>
    <property type="match status" value="1"/>
</dbReference>
<evidence type="ECO:0000259" key="6">
    <source>
        <dbReference type="Pfam" id="PF00692"/>
    </source>
</evidence>
<evidence type="ECO:0000313" key="7">
    <source>
        <dbReference type="EnsemblMetazoa" id="BGLB020194-PA"/>
    </source>
</evidence>
<comment type="similarity">
    <text evidence="2 5">Belongs to the dUTPase family.</text>
</comment>
<dbReference type="STRING" id="6526.A0A2C9KJ08"/>
<dbReference type="UniPathway" id="UPA00610">
    <property type="reaction ID" value="UER00666"/>
</dbReference>
<evidence type="ECO:0000256" key="2">
    <source>
        <dbReference type="ARBA" id="ARBA00006581"/>
    </source>
</evidence>
<dbReference type="GO" id="GO:0006226">
    <property type="term" value="P:dUMP biosynthetic process"/>
    <property type="evidence" value="ECO:0007669"/>
    <property type="project" value="UniProtKB-UniRule"/>
</dbReference>
<dbReference type="GO" id="GO:0046081">
    <property type="term" value="P:dUTP catabolic process"/>
    <property type="evidence" value="ECO:0007669"/>
    <property type="project" value="UniProtKB-UniRule"/>
</dbReference>
<dbReference type="Proteomes" id="UP000076420">
    <property type="component" value="Unassembled WGS sequence"/>
</dbReference>
<dbReference type="CDD" id="cd07557">
    <property type="entry name" value="trimeric_dUTPase"/>
    <property type="match status" value="1"/>
</dbReference>
<name>A0A2C9KJ08_BIOGL</name>
<evidence type="ECO:0000313" key="8">
    <source>
        <dbReference type="Proteomes" id="UP000076420"/>
    </source>
</evidence>
<dbReference type="VEuPathDB" id="VectorBase:BGLB020194"/>
<dbReference type="KEGG" id="bgt:106066705"/>
<protein>
    <recommendedName>
        <fullName evidence="5">Deoxyuridine 5'-triphosphate nucleotidohydrolase</fullName>
        <shortName evidence="5">dUTPase</shortName>
        <ecNumber evidence="5">3.6.1.23</ecNumber>
    </recommendedName>
    <alternativeName>
        <fullName evidence="5">dUTP pyrophosphatase</fullName>
    </alternativeName>
</protein>
<evidence type="ECO:0000256" key="3">
    <source>
        <dbReference type="ARBA" id="ARBA00022801"/>
    </source>
</evidence>
<dbReference type="NCBIfam" id="TIGR00576">
    <property type="entry name" value="dut"/>
    <property type="match status" value="1"/>
</dbReference>
<dbReference type="InterPro" id="IPR036157">
    <property type="entry name" value="dUTPase-like_sf"/>
</dbReference>
<comment type="pathway">
    <text evidence="1 5">Pyrimidine metabolism; dUMP biosynthesis; dUMP from dCTP (dUTP route): step 2/2.</text>
</comment>
<evidence type="ECO:0000256" key="1">
    <source>
        <dbReference type="ARBA" id="ARBA00005142"/>
    </source>
</evidence>
<dbReference type="InterPro" id="IPR029054">
    <property type="entry name" value="dUTPase-like"/>
</dbReference>
<comment type="cofactor">
    <cofactor evidence="5">
        <name>Mg(2+)</name>
        <dbReference type="ChEBI" id="CHEBI:18420"/>
    </cofactor>
</comment>
<dbReference type="NCBIfam" id="NF001862">
    <property type="entry name" value="PRK00601.1"/>
    <property type="match status" value="1"/>
</dbReference>
<dbReference type="OrthoDB" id="419889at2759"/>